<evidence type="ECO:0000256" key="1">
    <source>
        <dbReference type="SAM" id="MobiDB-lite"/>
    </source>
</evidence>
<proteinExistence type="predicted"/>
<gene>
    <name evidence="2" type="ORF">FFU37_13560</name>
</gene>
<protein>
    <submittedName>
        <fullName evidence="2">Uncharacterized protein</fullName>
    </submittedName>
</protein>
<accession>A0A4P9J5P4</accession>
<dbReference type="Proteomes" id="UP000310065">
    <property type="component" value="Chromosome L1"/>
</dbReference>
<reference evidence="2 3" key="1">
    <citation type="submission" date="2019-05" db="EMBL/GenBank/DDBJ databases">
        <title>Complete genome sequence of Pseudoalteromonas sp. 16-SW-7(T) isolated from the Okhotsk Sea, Russia.</title>
        <authorList>
            <person name="Nguyen T.H."/>
            <person name="Nedashkovskaya O.I."/>
            <person name="Kim S.-G."/>
        </authorList>
    </citation>
    <scope>NUCLEOTIDE SEQUENCE [LARGE SCALE GENOMIC DNA]</scope>
    <source>
        <strain evidence="2 3">16-SW-7</strain>
    </source>
</reference>
<name>A0A4P9J5P4_9GAMM</name>
<evidence type="ECO:0000313" key="2">
    <source>
        <dbReference type="EMBL" id="QCU76109.1"/>
    </source>
</evidence>
<feature type="region of interest" description="Disordered" evidence="1">
    <location>
        <begin position="39"/>
        <end position="59"/>
    </location>
</feature>
<sequence length="59" mass="6659">MTQHKCQTLAALWVRPKGGLLFVARFLLSPLGYKPRAAIKPPLDRTNFNPERPTDPSQN</sequence>
<dbReference type="AlphaFoldDB" id="A0A4P9J5P4"/>
<dbReference type="KEGG" id="pdv:FFU37_13560"/>
<organism evidence="2 3">
    <name type="scientific">Pseudoalteromonas distincta</name>
    <dbReference type="NCBI Taxonomy" id="77608"/>
    <lineage>
        <taxon>Bacteria</taxon>
        <taxon>Pseudomonadati</taxon>
        <taxon>Pseudomonadota</taxon>
        <taxon>Gammaproteobacteria</taxon>
        <taxon>Alteromonadales</taxon>
        <taxon>Pseudoalteromonadaceae</taxon>
        <taxon>Pseudoalteromonas</taxon>
    </lineage>
</organism>
<dbReference type="EMBL" id="CP040558">
    <property type="protein sequence ID" value="QCU76109.1"/>
    <property type="molecule type" value="Genomic_DNA"/>
</dbReference>
<evidence type="ECO:0000313" key="3">
    <source>
        <dbReference type="Proteomes" id="UP000310065"/>
    </source>
</evidence>